<organism evidence="2 3">
    <name type="scientific">Actinoplanes ianthinogenes</name>
    <dbReference type="NCBI Taxonomy" id="122358"/>
    <lineage>
        <taxon>Bacteria</taxon>
        <taxon>Bacillati</taxon>
        <taxon>Actinomycetota</taxon>
        <taxon>Actinomycetes</taxon>
        <taxon>Micromonosporales</taxon>
        <taxon>Micromonosporaceae</taxon>
        <taxon>Actinoplanes</taxon>
    </lineage>
</organism>
<name>A0ABM7LV17_9ACTN</name>
<keyword evidence="3" id="KW-1185">Reference proteome</keyword>
<sequence>MGGDAQAGAGGFLEAAGCGGEGTGVCRPVEVVVGEQDRQEEATARGERGEEDVGQGGAAGLGGGRDVGGDGFRGGPAYEKQGLILKLGGGRGSVGDRK</sequence>
<feature type="compositionally biased region" description="Gly residues" evidence="1">
    <location>
        <begin position="54"/>
        <end position="74"/>
    </location>
</feature>
<evidence type="ECO:0000256" key="1">
    <source>
        <dbReference type="SAM" id="MobiDB-lite"/>
    </source>
</evidence>
<evidence type="ECO:0000313" key="2">
    <source>
        <dbReference type="EMBL" id="BCJ43013.1"/>
    </source>
</evidence>
<dbReference type="Proteomes" id="UP000676967">
    <property type="component" value="Chromosome"/>
</dbReference>
<dbReference type="EMBL" id="AP023356">
    <property type="protein sequence ID" value="BCJ43013.1"/>
    <property type="molecule type" value="Genomic_DNA"/>
</dbReference>
<gene>
    <name evidence="2" type="ORF">Aiant_36700</name>
</gene>
<protein>
    <submittedName>
        <fullName evidence="2">Uncharacterized protein</fullName>
    </submittedName>
</protein>
<proteinExistence type="predicted"/>
<evidence type="ECO:0000313" key="3">
    <source>
        <dbReference type="Proteomes" id="UP000676967"/>
    </source>
</evidence>
<feature type="compositionally biased region" description="Basic and acidic residues" evidence="1">
    <location>
        <begin position="36"/>
        <end position="48"/>
    </location>
</feature>
<feature type="region of interest" description="Disordered" evidence="1">
    <location>
        <begin position="36"/>
        <end position="74"/>
    </location>
</feature>
<reference evidence="2 3" key="1">
    <citation type="submission" date="2020-08" db="EMBL/GenBank/DDBJ databases">
        <title>Whole genome shotgun sequence of Actinoplanes ianthinogenes NBRC 13996.</title>
        <authorList>
            <person name="Komaki H."/>
            <person name="Tamura T."/>
        </authorList>
    </citation>
    <scope>NUCLEOTIDE SEQUENCE [LARGE SCALE GENOMIC DNA]</scope>
    <source>
        <strain evidence="2 3">NBRC 13996</strain>
    </source>
</reference>
<accession>A0ABM7LV17</accession>